<organism evidence="2 3">
    <name type="scientific">Scleropages formosus</name>
    <name type="common">Asian bonytongue</name>
    <name type="synonym">Osteoglossum formosum</name>
    <dbReference type="NCBI Taxonomy" id="113540"/>
    <lineage>
        <taxon>Eukaryota</taxon>
        <taxon>Metazoa</taxon>
        <taxon>Chordata</taxon>
        <taxon>Craniata</taxon>
        <taxon>Vertebrata</taxon>
        <taxon>Euteleostomi</taxon>
        <taxon>Actinopterygii</taxon>
        <taxon>Neopterygii</taxon>
        <taxon>Teleostei</taxon>
        <taxon>Osteoglossocephala</taxon>
        <taxon>Osteoglossomorpha</taxon>
        <taxon>Osteoglossiformes</taxon>
        <taxon>Osteoglossidae</taxon>
        <taxon>Scleropages</taxon>
    </lineage>
</organism>
<dbReference type="InterPro" id="IPR056601">
    <property type="entry name" value="Galaxin_dom"/>
</dbReference>
<feature type="non-terminal residue" evidence="2">
    <location>
        <position position="324"/>
    </location>
</feature>
<evidence type="ECO:0000313" key="2">
    <source>
        <dbReference type="EMBL" id="KPP60041.1"/>
    </source>
</evidence>
<dbReference type="Pfam" id="PF24748">
    <property type="entry name" value="Galaxin_repeat"/>
    <property type="match status" value="1"/>
</dbReference>
<dbReference type="PANTHER" id="PTHR34490">
    <property type="entry name" value="PROTEIN CBG12054-RELATED"/>
    <property type="match status" value="1"/>
</dbReference>
<name>A0A0N8JW61_SCLFO</name>
<evidence type="ECO:0000259" key="1">
    <source>
        <dbReference type="Pfam" id="PF24748"/>
    </source>
</evidence>
<accession>A0A0N8JW61</accession>
<feature type="domain" description="Galaxin-like repeats" evidence="1">
    <location>
        <begin position="80"/>
        <end position="203"/>
    </location>
</feature>
<dbReference type="PANTHER" id="PTHR34490:SF3">
    <property type="entry name" value="GALAXIN-LIKE ISOFORM X2"/>
    <property type="match status" value="1"/>
</dbReference>
<dbReference type="AlphaFoldDB" id="A0A0N8JW61"/>
<protein>
    <recommendedName>
        <fullName evidence="1">Galaxin-like repeats domain-containing protein</fullName>
    </recommendedName>
</protein>
<evidence type="ECO:0000313" key="3">
    <source>
        <dbReference type="Proteomes" id="UP000034805"/>
    </source>
</evidence>
<proteinExistence type="predicted"/>
<comment type="caution">
    <text evidence="2">The sequence shown here is derived from an EMBL/GenBank/DDBJ whole genome shotgun (WGS) entry which is preliminary data.</text>
</comment>
<dbReference type="EMBL" id="JARO02011212">
    <property type="protein sequence ID" value="KPP60041.1"/>
    <property type="molecule type" value="Genomic_DNA"/>
</dbReference>
<reference evidence="2 3" key="1">
    <citation type="submission" date="2015-08" db="EMBL/GenBank/DDBJ databases">
        <title>The genome of the Asian arowana (Scleropages formosus).</title>
        <authorList>
            <person name="Tan M.H."/>
            <person name="Gan H.M."/>
            <person name="Croft L.J."/>
            <person name="Austin C.M."/>
        </authorList>
    </citation>
    <scope>NUCLEOTIDE SEQUENCE [LARGE SCALE GENOMIC DNA]</scope>
    <source>
        <strain evidence="2">Aro1</strain>
    </source>
</reference>
<dbReference type="Proteomes" id="UP000034805">
    <property type="component" value="Unassembled WGS sequence"/>
</dbReference>
<gene>
    <name evidence="2" type="ORF">Z043_121988</name>
</gene>
<sequence length="324" mass="35882">MTMSRRKSSPAGCHPEQVARCQKEIVVECDAAMLAAEVACQFANIVKLINSRSNGFERRISDLKVEGNLTRGLSELVSLCCGSVAYNPLNEICCRSYVYPRQAHSGCCGKAYNSSDPMQKCCSGHLHKLSSVAGAAECCGTQAITDTSKQQCCISSQWELVYSSRPEFSCCGHQYYNTSEFFCCAGILHTGTGQNLKSCPLQAAHIKECSHLNLTYLCLQPQNATVKLGTLEATWQEDSCRHIVLTNVFTIYLREGRAELKASPLSFAMDHCSCPELDAGRQYLWIDRSGDAAMETFLKEFVDVRGHKDVRDELGFCNGQRQFQ</sequence>
<dbReference type="InterPro" id="IPR055284">
    <property type="entry name" value="Galaxin-like"/>
</dbReference>